<reference evidence="4" key="1">
    <citation type="journal article" date="2019" name="Int. J. Syst. Evol. Microbiol.">
        <title>The Global Catalogue of Microorganisms (GCM) 10K type strain sequencing project: providing services to taxonomists for standard genome sequencing and annotation.</title>
        <authorList>
            <consortium name="The Broad Institute Genomics Platform"/>
            <consortium name="The Broad Institute Genome Sequencing Center for Infectious Disease"/>
            <person name="Wu L."/>
            <person name="Ma J."/>
        </authorList>
    </citation>
    <scope>NUCLEOTIDE SEQUENCE [LARGE SCALE GENOMIC DNA]</scope>
    <source>
        <strain evidence="4">JCM 17591</strain>
    </source>
</reference>
<protein>
    <recommendedName>
        <fullName evidence="2">HNH nuclease domain-containing protein</fullName>
    </recommendedName>
</protein>
<name>A0ABP7ZT66_9MICO</name>
<dbReference type="EMBL" id="BAABBW010000001">
    <property type="protein sequence ID" value="GAA4169881.1"/>
    <property type="molecule type" value="Genomic_DNA"/>
</dbReference>
<dbReference type="CDD" id="cd00085">
    <property type="entry name" value="HNHc"/>
    <property type="match status" value="1"/>
</dbReference>
<evidence type="ECO:0000313" key="4">
    <source>
        <dbReference type="Proteomes" id="UP001501079"/>
    </source>
</evidence>
<comment type="caution">
    <text evidence="3">The sequence shown here is derived from an EMBL/GenBank/DDBJ whole genome shotgun (WGS) entry which is preliminary data.</text>
</comment>
<sequence length="291" mass="33273">MTMGVSVADSTSPSGSAPRPLPQPYSTELSEALEHRGRDTPAHERIYSYLFEYRNAPPTDAQIADYFYADTGQRPTQLDRRRREVGEVFQIEQVRTGREVAYRLVGWRAVQLARGAGISQRDRFVVLQAGRCAKCGRTVADDGVKLVVDHVIPQAWGGTDSLDNYQALCQECNAGKKDFYGSFDEYADQIREAVNYDEPHRRIAMLLKATEGEWIPSDLIGAVASAKQFQEDWQKRMRELRELGLQFEMRKKRLPSGRVTTEWKLARWKDLPNEPLAPLIRRLEREKKLAK</sequence>
<accession>A0ABP7ZT66</accession>
<dbReference type="Pfam" id="PF01844">
    <property type="entry name" value="HNH"/>
    <property type="match status" value="1"/>
</dbReference>
<feature type="region of interest" description="Disordered" evidence="1">
    <location>
        <begin position="1"/>
        <end position="37"/>
    </location>
</feature>
<dbReference type="InterPro" id="IPR002711">
    <property type="entry name" value="HNH"/>
</dbReference>
<evidence type="ECO:0000259" key="2">
    <source>
        <dbReference type="SMART" id="SM00507"/>
    </source>
</evidence>
<keyword evidence="4" id="KW-1185">Reference proteome</keyword>
<evidence type="ECO:0000313" key="3">
    <source>
        <dbReference type="EMBL" id="GAA4169881.1"/>
    </source>
</evidence>
<gene>
    <name evidence="3" type="ORF">GCM10022287_06890</name>
</gene>
<organism evidence="3 4">
    <name type="scientific">Gryllotalpicola koreensis</name>
    <dbReference type="NCBI Taxonomy" id="993086"/>
    <lineage>
        <taxon>Bacteria</taxon>
        <taxon>Bacillati</taxon>
        <taxon>Actinomycetota</taxon>
        <taxon>Actinomycetes</taxon>
        <taxon>Micrococcales</taxon>
        <taxon>Microbacteriaceae</taxon>
        <taxon>Gryllotalpicola</taxon>
    </lineage>
</organism>
<dbReference type="Gene3D" id="1.10.30.50">
    <property type="match status" value="1"/>
</dbReference>
<dbReference type="SMART" id="SM00507">
    <property type="entry name" value="HNHc"/>
    <property type="match status" value="1"/>
</dbReference>
<proteinExistence type="predicted"/>
<dbReference type="InterPro" id="IPR003615">
    <property type="entry name" value="HNH_nuc"/>
</dbReference>
<feature type="domain" description="HNH nuclease" evidence="2">
    <location>
        <begin position="120"/>
        <end position="174"/>
    </location>
</feature>
<evidence type="ECO:0000256" key="1">
    <source>
        <dbReference type="SAM" id="MobiDB-lite"/>
    </source>
</evidence>
<dbReference type="Proteomes" id="UP001501079">
    <property type="component" value="Unassembled WGS sequence"/>
</dbReference>